<gene>
    <name evidence="2" type="ORF">HF685_11955</name>
</gene>
<evidence type="ECO:0000313" key="2">
    <source>
        <dbReference type="EMBL" id="QJB69910.1"/>
    </source>
</evidence>
<dbReference type="Proteomes" id="UP000501600">
    <property type="component" value="Chromosome"/>
</dbReference>
<protein>
    <submittedName>
        <fullName evidence="2">Uncharacterized protein</fullName>
    </submittedName>
</protein>
<organism evidence="2 3">
    <name type="scientific">Parasphingorhabdus halotolerans</name>
    <dbReference type="NCBI Taxonomy" id="2725558"/>
    <lineage>
        <taxon>Bacteria</taxon>
        <taxon>Pseudomonadati</taxon>
        <taxon>Pseudomonadota</taxon>
        <taxon>Alphaproteobacteria</taxon>
        <taxon>Sphingomonadales</taxon>
        <taxon>Sphingomonadaceae</taxon>
        <taxon>Parasphingorhabdus</taxon>
    </lineage>
</organism>
<keyword evidence="3" id="KW-1185">Reference proteome</keyword>
<name>A0A6H2DNE6_9SPHN</name>
<reference evidence="2 3" key="1">
    <citation type="submission" date="2020-04" db="EMBL/GenBank/DDBJ databases">
        <title>Genome sequence for Sphingorhabdus sp. strain M1.</title>
        <authorList>
            <person name="Park S.-J."/>
        </authorList>
    </citation>
    <scope>NUCLEOTIDE SEQUENCE [LARGE SCALE GENOMIC DNA]</scope>
    <source>
        <strain evidence="2 3">JK6</strain>
    </source>
</reference>
<feature type="chain" id="PRO_5026177246" evidence="1">
    <location>
        <begin position="24"/>
        <end position="197"/>
    </location>
</feature>
<evidence type="ECO:0000313" key="3">
    <source>
        <dbReference type="Proteomes" id="UP000501600"/>
    </source>
</evidence>
<feature type="signal peptide" evidence="1">
    <location>
        <begin position="1"/>
        <end position="23"/>
    </location>
</feature>
<dbReference type="EMBL" id="CP051217">
    <property type="protein sequence ID" value="QJB69910.1"/>
    <property type="molecule type" value="Genomic_DNA"/>
</dbReference>
<accession>A0A6H2DNE6</accession>
<proteinExistence type="predicted"/>
<sequence>MKNLNFHLLTFLGMLLAPSSLMATEPAQDSGEIDAASEENASEFAQHSITHSRDNILFDALISLEGKHEIAGSKRGSFVEYEVMSRGSIVTETWVFPKDEGLLKELTVFNMDNGKIRATHFCASGIVSEMSLVSVGNDGRYEFTAEKTQNQSSSTTAFNSGFAYIFEPGRIKRDEYWKEGETITTSHIDLIATRSLR</sequence>
<dbReference type="RefSeq" id="WP_168820178.1">
    <property type="nucleotide sequence ID" value="NZ_CP051217.1"/>
</dbReference>
<keyword evidence="1" id="KW-0732">Signal</keyword>
<dbReference type="AlphaFoldDB" id="A0A6H2DNE6"/>
<evidence type="ECO:0000256" key="1">
    <source>
        <dbReference type="SAM" id="SignalP"/>
    </source>
</evidence>
<dbReference type="KEGG" id="phao:HF685_11955"/>